<feature type="chain" id="PRO_5046939691" evidence="1">
    <location>
        <begin position="38"/>
        <end position="555"/>
    </location>
</feature>
<evidence type="ECO:0000313" key="2">
    <source>
        <dbReference type="EMBL" id="MCQ4164640.1"/>
    </source>
</evidence>
<dbReference type="InterPro" id="IPR006311">
    <property type="entry name" value="TAT_signal"/>
</dbReference>
<name>A0ABT1QQS1_9GAMM</name>
<gene>
    <name evidence="2" type="ORF">NM961_07945</name>
</gene>
<evidence type="ECO:0000256" key="1">
    <source>
        <dbReference type="SAM" id="SignalP"/>
    </source>
</evidence>
<evidence type="ECO:0000313" key="3">
    <source>
        <dbReference type="Proteomes" id="UP001165498"/>
    </source>
</evidence>
<organism evidence="2 3">
    <name type="scientific">Tahibacter harae</name>
    <dbReference type="NCBI Taxonomy" id="2963937"/>
    <lineage>
        <taxon>Bacteria</taxon>
        <taxon>Pseudomonadati</taxon>
        <taxon>Pseudomonadota</taxon>
        <taxon>Gammaproteobacteria</taxon>
        <taxon>Lysobacterales</taxon>
        <taxon>Rhodanobacteraceae</taxon>
        <taxon>Tahibacter</taxon>
    </lineage>
</organism>
<dbReference type="EMBL" id="JANFQO010000006">
    <property type="protein sequence ID" value="MCQ4164640.1"/>
    <property type="molecule type" value="Genomic_DNA"/>
</dbReference>
<keyword evidence="3" id="KW-1185">Reference proteome</keyword>
<dbReference type="Proteomes" id="UP001165498">
    <property type="component" value="Unassembled WGS sequence"/>
</dbReference>
<reference evidence="2" key="1">
    <citation type="submission" date="2022-07" db="EMBL/GenBank/DDBJ databases">
        <title>Tahibacter sp., a new gammaproteobacterium isolated from the silt sample collected at pig farm.</title>
        <authorList>
            <person name="Chen H."/>
        </authorList>
    </citation>
    <scope>NUCLEOTIDE SEQUENCE</scope>
    <source>
        <strain evidence="2">P2K</strain>
    </source>
</reference>
<feature type="signal peptide" evidence="1">
    <location>
        <begin position="1"/>
        <end position="37"/>
    </location>
</feature>
<accession>A0ABT1QQS1</accession>
<proteinExistence type="predicted"/>
<keyword evidence="1" id="KW-0732">Signal</keyword>
<dbReference type="PROSITE" id="PS51318">
    <property type="entry name" value="TAT"/>
    <property type="match status" value="1"/>
</dbReference>
<dbReference type="RefSeq" id="WP_255913516.1">
    <property type="nucleotide sequence ID" value="NZ_JANFQO010000006.1"/>
</dbReference>
<sequence length="555" mass="56380">MPLHSLVPDFLESISSRRRVLAVAVLLGLAAAGTAQAVAPGAPAGAVLRYNQVSSGPQQQASVAAAADGNAVAVWYSRPDSGAGPAGVRARLLDSAGAPAGAEILVNDIAQAGSVYHPSVATDADGNFVVVWSASSTQLYSLTHVHMRRFDRNGVPLGPQQQIDTAVPEAGGAVVARSADGRYVVAWDAYPASGAEIRARRFDAAGNALGGEITVAVRGSGYAGPDLSIATDDSGAFTVVWTHDTGNGADYDVFRRRFDAYGIAQGPVQRVNTAYAGGQRVADIAMDAAGNSVVVWDSYINRNDSRVLGQRYGANGAAVGGEFVLAYKQGYPAEEPTRPSVAMARASGDFSVSWQRRSSTIYVRSYAANGTARSSEQLISDGTAGAAYAQIAADADGDATVVWQNAESSWSNDFGVVGRRIAAYASVDLAARLQASVQSATAPTLIGYQIGVDNLQMPSPVRGMGTAGGIVAVLTPPAGGVVLSAGGSGWQCDTTVPAPRCSYAGFVAPGAGAPALLVEVGGVPAGVAQASVQVSGGQPDANAGNDGAAAEVVLP</sequence>
<protein>
    <submittedName>
        <fullName evidence="2">Uncharacterized protein</fullName>
    </submittedName>
</protein>
<comment type="caution">
    <text evidence="2">The sequence shown here is derived from an EMBL/GenBank/DDBJ whole genome shotgun (WGS) entry which is preliminary data.</text>
</comment>